<dbReference type="AlphaFoldDB" id="A0A9W4B6R4"/>
<evidence type="ECO:0000259" key="2">
    <source>
        <dbReference type="Pfam" id="PF16525"/>
    </source>
</evidence>
<evidence type="ECO:0000313" key="4">
    <source>
        <dbReference type="Proteomes" id="UP000465785"/>
    </source>
</evidence>
<dbReference type="InterPro" id="IPR032407">
    <property type="entry name" value="MHB"/>
</dbReference>
<dbReference type="Pfam" id="PF16525">
    <property type="entry name" value="MHB"/>
    <property type="match status" value="1"/>
</dbReference>
<dbReference type="Gene3D" id="1.20.20.20">
    <property type="entry name" value="Haemophore, haem-binding domain"/>
    <property type="match status" value="1"/>
</dbReference>
<organism evidence="3 4">
    <name type="scientific">Mycobacterium gallinarum</name>
    <dbReference type="NCBI Taxonomy" id="39689"/>
    <lineage>
        <taxon>Bacteria</taxon>
        <taxon>Bacillati</taxon>
        <taxon>Actinomycetota</taxon>
        <taxon>Actinomycetes</taxon>
        <taxon>Mycobacteriales</taxon>
        <taxon>Mycobacteriaceae</taxon>
        <taxon>Mycobacterium</taxon>
    </lineage>
</organism>
<dbReference type="GO" id="GO:0020037">
    <property type="term" value="F:heme binding"/>
    <property type="evidence" value="ECO:0007669"/>
    <property type="project" value="InterPro"/>
</dbReference>
<evidence type="ECO:0000313" key="3">
    <source>
        <dbReference type="EMBL" id="BBY91008.1"/>
    </source>
</evidence>
<proteinExistence type="predicted"/>
<dbReference type="KEGG" id="mgau:MGALJ_06770"/>
<keyword evidence="1" id="KW-0732">Signal</keyword>
<feature type="signal peptide" evidence="1">
    <location>
        <begin position="1"/>
        <end position="35"/>
    </location>
</feature>
<evidence type="ECO:0000256" key="1">
    <source>
        <dbReference type="SAM" id="SignalP"/>
    </source>
</evidence>
<dbReference type="Proteomes" id="UP000465785">
    <property type="component" value="Chromosome"/>
</dbReference>
<sequence length="129" mass="12904">MNKSAKPTRSRVVGVAAACALGVSVAVVSAPMASAADCTASGLAVTAGGVLAEAGGYLAGHPGANDVLTAAATQPPDVARNNVRGYFMGNPGEFLDLSRIASPLKDLRNQCGVAITPAQFATLFEAMEV</sequence>
<dbReference type="InterPro" id="IPR038378">
    <property type="entry name" value="MHB_sf"/>
</dbReference>
<protein>
    <recommendedName>
        <fullName evidence="2">Haemophore haem-binding domain-containing protein</fullName>
    </recommendedName>
</protein>
<dbReference type="PROSITE" id="PS51318">
    <property type="entry name" value="TAT"/>
    <property type="match status" value="1"/>
</dbReference>
<dbReference type="InterPro" id="IPR006311">
    <property type="entry name" value="TAT_signal"/>
</dbReference>
<accession>A0A9W4B6R4</accession>
<gene>
    <name evidence="3" type="ORF">MGALJ_06770</name>
</gene>
<dbReference type="NCBIfam" id="TIGR04529">
    <property type="entry name" value="MTB_hemophore"/>
    <property type="match status" value="1"/>
</dbReference>
<reference evidence="3 4" key="1">
    <citation type="journal article" date="2019" name="Emerg. Microbes Infect.">
        <title>Comprehensive subspecies identification of 175 nontuberculous mycobacteria species based on 7547 genomic profiles.</title>
        <authorList>
            <person name="Matsumoto Y."/>
            <person name="Kinjo T."/>
            <person name="Motooka D."/>
            <person name="Nabeya D."/>
            <person name="Jung N."/>
            <person name="Uechi K."/>
            <person name="Horii T."/>
            <person name="Iida T."/>
            <person name="Fujita J."/>
            <person name="Nakamura S."/>
        </authorList>
    </citation>
    <scope>NUCLEOTIDE SEQUENCE [LARGE SCALE GENOMIC DNA]</scope>
    <source>
        <strain evidence="3 4">JCM 6399</strain>
    </source>
</reference>
<dbReference type="EMBL" id="AP022601">
    <property type="protein sequence ID" value="BBY91008.1"/>
    <property type="molecule type" value="Genomic_DNA"/>
</dbReference>
<dbReference type="RefSeq" id="WP_163726061.1">
    <property type="nucleotide sequence ID" value="NZ_AP022601.1"/>
</dbReference>
<keyword evidence="4" id="KW-1185">Reference proteome</keyword>
<feature type="chain" id="PRO_5040975828" description="Haemophore haem-binding domain-containing protein" evidence="1">
    <location>
        <begin position="36"/>
        <end position="129"/>
    </location>
</feature>
<name>A0A9W4B6R4_9MYCO</name>
<feature type="domain" description="Haemophore haem-binding" evidence="2">
    <location>
        <begin position="37"/>
        <end position="112"/>
    </location>
</feature>